<evidence type="ECO:0000256" key="1">
    <source>
        <dbReference type="SAM" id="MobiDB-lite"/>
    </source>
</evidence>
<reference evidence="2 3" key="1">
    <citation type="journal article" date="2020" name="G3 (Bethesda)">
        <title>Improved Reference Genome for Cyclotella cryptica CCMP332, a Model for Cell Wall Morphogenesis, Salinity Adaptation, and Lipid Production in Diatoms (Bacillariophyta).</title>
        <authorList>
            <person name="Roberts W.R."/>
            <person name="Downey K.M."/>
            <person name="Ruck E.C."/>
            <person name="Traller J.C."/>
            <person name="Alverson A.J."/>
        </authorList>
    </citation>
    <scope>NUCLEOTIDE SEQUENCE [LARGE SCALE GENOMIC DNA]</scope>
    <source>
        <strain evidence="2 3">CCMP332</strain>
    </source>
</reference>
<protein>
    <recommendedName>
        <fullName evidence="4">Integrase zinc-binding domain-containing protein</fullName>
    </recommendedName>
</protein>
<dbReference type="EMBL" id="JABMIG020000312">
    <property type="protein sequence ID" value="KAL3781596.1"/>
    <property type="molecule type" value="Genomic_DNA"/>
</dbReference>
<evidence type="ECO:0000313" key="2">
    <source>
        <dbReference type="EMBL" id="KAL3781596.1"/>
    </source>
</evidence>
<organism evidence="2 3">
    <name type="scientific">Cyclotella cryptica</name>
    <dbReference type="NCBI Taxonomy" id="29204"/>
    <lineage>
        <taxon>Eukaryota</taxon>
        <taxon>Sar</taxon>
        <taxon>Stramenopiles</taxon>
        <taxon>Ochrophyta</taxon>
        <taxon>Bacillariophyta</taxon>
        <taxon>Coscinodiscophyceae</taxon>
        <taxon>Thalassiosirophycidae</taxon>
        <taxon>Stephanodiscales</taxon>
        <taxon>Stephanodiscaceae</taxon>
        <taxon>Cyclotella</taxon>
    </lineage>
</organism>
<name>A0ABD3P2K3_9STRA</name>
<feature type="region of interest" description="Disordered" evidence="1">
    <location>
        <begin position="90"/>
        <end position="124"/>
    </location>
</feature>
<sequence>MEENSPAVDRDNSPAPRQSLTPADHTVIISRALSLHPPGSPTRDTLLLSSLRSIAAELESAEYHFARAQKRVDDARELFEKTAELLSGKNDVSFHPKGEKLRKRGRKRKGEEEEGDADYDEKFVPPAEGPLLPPMIATGEGDYVPPVTLPNLRTRAQLEEYVYVAKHWDTGTEEDDVKAFRRQHKSFYTKMKICTENIGRRTGHHLRPLAGSFDRMVFCRYGKNGESLMYVALEDLYDAIFEIHTLKGHRGWQSCKKLANLKYANLPQDQIRSFLDTCPFCVRRKKVKSAADGEGQQTVSHPLNAEDQS</sequence>
<gene>
    <name evidence="2" type="ORF">HJC23_007116</name>
</gene>
<keyword evidence="3" id="KW-1185">Reference proteome</keyword>
<comment type="caution">
    <text evidence="2">The sequence shown here is derived from an EMBL/GenBank/DDBJ whole genome shotgun (WGS) entry which is preliminary data.</text>
</comment>
<accession>A0ABD3P2K3</accession>
<proteinExistence type="predicted"/>
<dbReference type="AlphaFoldDB" id="A0ABD3P2K3"/>
<dbReference type="Proteomes" id="UP001516023">
    <property type="component" value="Unassembled WGS sequence"/>
</dbReference>
<evidence type="ECO:0000313" key="3">
    <source>
        <dbReference type="Proteomes" id="UP001516023"/>
    </source>
</evidence>
<evidence type="ECO:0008006" key="4">
    <source>
        <dbReference type="Google" id="ProtNLM"/>
    </source>
</evidence>
<feature type="region of interest" description="Disordered" evidence="1">
    <location>
        <begin position="1"/>
        <end position="25"/>
    </location>
</feature>